<dbReference type="CDD" id="cd16494">
    <property type="entry name" value="RING-CH-C4HC3_ZSWM2"/>
    <property type="match status" value="1"/>
</dbReference>
<dbReference type="GO" id="GO:0061630">
    <property type="term" value="F:ubiquitin protein ligase activity"/>
    <property type="evidence" value="ECO:0007669"/>
    <property type="project" value="InterPro"/>
</dbReference>
<dbReference type="OrthoDB" id="2122982at2759"/>
<dbReference type="SUPFAM" id="SSF57850">
    <property type="entry name" value="RING/U-box"/>
    <property type="match status" value="1"/>
</dbReference>
<name>A0A166UGN7_9HYPO</name>
<dbReference type="InterPro" id="IPR001841">
    <property type="entry name" value="Znf_RING"/>
</dbReference>
<reference evidence="5 6" key="1">
    <citation type="journal article" date="2016" name="Genome Biol. Evol.">
        <title>Divergent and convergent evolution of fungal pathogenicity.</title>
        <authorList>
            <person name="Shang Y."/>
            <person name="Xiao G."/>
            <person name="Zheng P."/>
            <person name="Cen K."/>
            <person name="Zhan S."/>
            <person name="Wang C."/>
        </authorList>
    </citation>
    <scope>NUCLEOTIDE SEQUENCE [LARGE SCALE GENOMIC DNA]</scope>
    <source>
        <strain evidence="5 6">RCEF 2490</strain>
    </source>
</reference>
<evidence type="ECO:0000313" key="5">
    <source>
        <dbReference type="EMBL" id="OAA32480.1"/>
    </source>
</evidence>
<accession>A0A166UGN7</accession>
<dbReference type="PANTHER" id="PTHR21540:SF0">
    <property type="entry name" value="PHD FAMILY PROTEIN"/>
    <property type="match status" value="1"/>
</dbReference>
<comment type="caution">
    <text evidence="5">The sequence shown here is derived from an EMBL/GenBank/DDBJ whole genome shotgun (WGS) entry which is preliminary data.</text>
</comment>
<evidence type="ECO:0000256" key="2">
    <source>
        <dbReference type="SAM" id="MobiDB-lite"/>
    </source>
</evidence>
<dbReference type="Proteomes" id="UP000078544">
    <property type="component" value="Unassembled WGS sequence"/>
</dbReference>
<dbReference type="PROSITE" id="PS50966">
    <property type="entry name" value="ZF_SWIM"/>
    <property type="match status" value="1"/>
</dbReference>
<dbReference type="STRING" id="1081109.A0A166UGN7"/>
<dbReference type="Pfam" id="PF13639">
    <property type="entry name" value="zf-RING_2"/>
    <property type="match status" value="1"/>
</dbReference>
<gene>
    <name evidence="5" type="ORF">AAL_01812</name>
</gene>
<feature type="domain" description="SWIM-type" evidence="4">
    <location>
        <begin position="119"/>
        <end position="151"/>
    </location>
</feature>
<evidence type="ECO:0000256" key="1">
    <source>
        <dbReference type="PROSITE-ProRule" id="PRU00175"/>
    </source>
</evidence>
<evidence type="ECO:0000313" key="6">
    <source>
        <dbReference type="Proteomes" id="UP000078544"/>
    </source>
</evidence>
<feature type="region of interest" description="Disordered" evidence="2">
    <location>
        <begin position="31"/>
        <end position="65"/>
    </location>
</feature>
<dbReference type="PANTHER" id="PTHR21540">
    <property type="entry name" value="RING FINGER AND SWIM DOMAIN-CONTAINING PROTEIN 2"/>
    <property type="match status" value="1"/>
</dbReference>
<dbReference type="InterPro" id="IPR013083">
    <property type="entry name" value="Znf_RING/FYVE/PHD"/>
</dbReference>
<keyword evidence="1" id="KW-0479">Metal-binding</keyword>
<feature type="domain" description="RING-type" evidence="3">
    <location>
        <begin position="197"/>
        <end position="245"/>
    </location>
</feature>
<dbReference type="Gene3D" id="3.30.40.10">
    <property type="entry name" value="Zinc/RING finger domain, C3HC4 (zinc finger)"/>
    <property type="match status" value="1"/>
</dbReference>
<evidence type="ECO:0000259" key="4">
    <source>
        <dbReference type="PROSITE" id="PS50966"/>
    </source>
</evidence>
<sequence>MSPAKAMKCLQGARAGASHRVFVDLTEDDDVSTRMSASQQVHKGGNSGSRKRKASNAAEGSPSTEKRLRVYRAAAPKAFHDIFERALSQRFYVIGRSRGGTAVCPEETFEVTGSTGNIYTVIVKQQPTCNCPHARKGNQCKHVIFVLARVLRAPYHLVYQLALLESELREIFEKAPSVESSDPSSTSGKRKPIEDDCPICFCELDANCPDSIVWCKAACGQNIHQECFETWARTQSGDVTCPLCRSKWEGDPDTISRVRKDKGTHSEGYVNVAGQLGISSTRDTSTYSPWRKYGLYGARSRMYRRR</sequence>
<dbReference type="InterPro" id="IPR007527">
    <property type="entry name" value="Znf_SWIM"/>
</dbReference>
<dbReference type="EMBL" id="AZGY01000002">
    <property type="protein sequence ID" value="OAA32480.1"/>
    <property type="molecule type" value="Genomic_DNA"/>
</dbReference>
<dbReference type="InterPro" id="IPR039903">
    <property type="entry name" value="Zswim2"/>
</dbReference>
<keyword evidence="1" id="KW-0863">Zinc-finger</keyword>
<keyword evidence="1" id="KW-0862">Zinc</keyword>
<protein>
    <submittedName>
        <fullName evidence="5">RING-finger protein</fullName>
    </submittedName>
</protein>
<evidence type="ECO:0000259" key="3">
    <source>
        <dbReference type="PROSITE" id="PS50089"/>
    </source>
</evidence>
<proteinExistence type="predicted"/>
<dbReference type="PROSITE" id="PS50089">
    <property type="entry name" value="ZF_RING_2"/>
    <property type="match status" value="1"/>
</dbReference>
<dbReference type="Pfam" id="PF04434">
    <property type="entry name" value="SWIM"/>
    <property type="match status" value="1"/>
</dbReference>
<organism evidence="5 6">
    <name type="scientific">Moelleriella libera RCEF 2490</name>
    <dbReference type="NCBI Taxonomy" id="1081109"/>
    <lineage>
        <taxon>Eukaryota</taxon>
        <taxon>Fungi</taxon>
        <taxon>Dikarya</taxon>
        <taxon>Ascomycota</taxon>
        <taxon>Pezizomycotina</taxon>
        <taxon>Sordariomycetes</taxon>
        <taxon>Hypocreomycetidae</taxon>
        <taxon>Hypocreales</taxon>
        <taxon>Clavicipitaceae</taxon>
        <taxon>Moelleriella</taxon>
    </lineage>
</organism>
<dbReference type="AlphaFoldDB" id="A0A166UGN7"/>
<dbReference type="GO" id="GO:0008270">
    <property type="term" value="F:zinc ion binding"/>
    <property type="evidence" value="ECO:0007669"/>
    <property type="project" value="UniProtKB-KW"/>
</dbReference>
<keyword evidence="6" id="KW-1185">Reference proteome</keyword>